<organism evidence="1 2">
    <name type="scientific">Candidatus Giovannonibacteria bacterium RIFCSPHIGHO2_02_43_13</name>
    <dbReference type="NCBI Taxonomy" id="1798330"/>
    <lineage>
        <taxon>Bacteria</taxon>
        <taxon>Candidatus Giovannoniibacteriota</taxon>
    </lineage>
</organism>
<dbReference type="Proteomes" id="UP000178425">
    <property type="component" value="Unassembled WGS sequence"/>
</dbReference>
<comment type="caution">
    <text evidence="1">The sequence shown here is derived from an EMBL/GenBank/DDBJ whole genome shotgun (WGS) entry which is preliminary data.</text>
</comment>
<reference evidence="1 2" key="1">
    <citation type="journal article" date="2016" name="Nat. Commun.">
        <title>Thousands of microbial genomes shed light on interconnected biogeochemical processes in an aquifer system.</title>
        <authorList>
            <person name="Anantharaman K."/>
            <person name="Brown C.T."/>
            <person name="Hug L.A."/>
            <person name="Sharon I."/>
            <person name="Castelle C.J."/>
            <person name="Probst A.J."/>
            <person name="Thomas B.C."/>
            <person name="Singh A."/>
            <person name="Wilkins M.J."/>
            <person name="Karaoz U."/>
            <person name="Brodie E.L."/>
            <person name="Williams K.H."/>
            <person name="Hubbard S.S."/>
            <person name="Banfield J.F."/>
        </authorList>
    </citation>
    <scope>NUCLEOTIDE SEQUENCE [LARGE SCALE GENOMIC DNA]</scope>
</reference>
<evidence type="ECO:0000313" key="2">
    <source>
        <dbReference type="Proteomes" id="UP000178425"/>
    </source>
</evidence>
<sequence length="139" mass="16494">MNANLQITNKKEEALVFPELSYKLTGILFAAHNELGRYCNEKQYGDLLEKMFKEEHLQYEREKIIPESFKGERAGRNKIDFVIDNKVVLELKSVRILSRESYYQIRRYLDAFEKKLGILVNFRDKYLKPKRILNSSISN</sequence>
<evidence type="ECO:0008006" key="3">
    <source>
        <dbReference type="Google" id="ProtNLM"/>
    </source>
</evidence>
<accession>A0A1F5WSJ4</accession>
<dbReference type="EMBL" id="MFHI01000025">
    <property type="protein sequence ID" value="OGF78606.1"/>
    <property type="molecule type" value="Genomic_DNA"/>
</dbReference>
<evidence type="ECO:0000313" key="1">
    <source>
        <dbReference type="EMBL" id="OGF78606.1"/>
    </source>
</evidence>
<dbReference type="NCBIfam" id="TIGR04256">
    <property type="entry name" value="GxxExxY"/>
    <property type="match status" value="1"/>
</dbReference>
<protein>
    <recommendedName>
        <fullName evidence="3">GxxExxY protein</fullName>
    </recommendedName>
</protein>
<dbReference type="AlphaFoldDB" id="A0A1F5WSJ4"/>
<proteinExistence type="predicted"/>
<dbReference type="Pfam" id="PF13366">
    <property type="entry name" value="PDDEXK_3"/>
    <property type="match status" value="1"/>
</dbReference>
<gene>
    <name evidence="1" type="ORF">A2W54_00145</name>
</gene>
<name>A0A1F5WSJ4_9BACT</name>
<dbReference type="InterPro" id="IPR026350">
    <property type="entry name" value="GxxExxY"/>
</dbReference>